<evidence type="ECO:0000256" key="1">
    <source>
        <dbReference type="SAM" id="MobiDB-lite"/>
    </source>
</evidence>
<feature type="domain" description="Helix-turn-helix" evidence="2">
    <location>
        <begin position="21"/>
        <end position="66"/>
    </location>
</feature>
<feature type="region of interest" description="Disordered" evidence="1">
    <location>
        <begin position="1"/>
        <end position="33"/>
    </location>
</feature>
<dbReference type="NCBIfam" id="TIGR01764">
    <property type="entry name" value="excise"/>
    <property type="match status" value="1"/>
</dbReference>
<reference evidence="3 4" key="1">
    <citation type="submission" date="2017-03" db="EMBL/GenBank/DDBJ databases">
        <title>Whole genome sequences of fourteen strains of Bradyrhizobium canariense and one strain of Bradyrhizobium japonicum isolated from Lupinus (Papilionoideae: Genisteae) species in Algeria.</title>
        <authorList>
            <person name="Crovadore J."/>
            <person name="Chekireb D."/>
            <person name="Brachmann A."/>
            <person name="Chablais R."/>
            <person name="Cochard B."/>
            <person name="Lefort F."/>
        </authorList>
    </citation>
    <scope>NUCLEOTIDE SEQUENCE [LARGE SCALE GENOMIC DNA]</scope>
    <source>
        <strain evidence="3 4">UBMA195</strain>
    </source>
</reference>
<gene>
    <name evidence="3" type="ORF">BSZ18_25925</name>
</gene>
<evidence type="ECO:0000313" key="4">
    <source>
        <dbReference type="Proteomes" id="UP000193553"/>
    </source>
</evidence>
<dbReference type="RefSeq" id="WP_085361158.1">
    <property type="nucleotide sequence ID" value="NZ_NAFD01000187.1"/>
</dbReference>
<accession>A0A1X3FM43</accession>
<name>A0A1X3FM43_9BRAD</name>
<organism evidence="3 4">
    <name type="scientific">Bradyrhizobium canariense</name>
    <dbReference type="NCBI Taxonomy" id="255045"/>
    <lineage>
        <taxon>Bacteria</taxon>
        <taxon>Pseudomonadati</taxon>
        <taxon>Pseudomonadota</taxon>
        <taxon>Alphaproteobacteria</taxon>
        <taxon>Hyphomicrobiales</taxon>
        <taxon>Nitrobacteraceae</taxon>
        <taxon>Bradyrhizobium</taxon>
    </lineage>
</organism>
<dbReference type="Proteomes" id="UP000193553">
    <property type="component" value="Unassembled WGS sequence"/>
</dbReference>
<dbReference type="EMBL" id="NAFI01000182">
    <property type="protein sequence ID" value="OSJ05602.1"/>
    <property type="molecule type" value="Genomic_DNA"/>
</dbReference>
<comment type="caution">
    <text evidence="3">The sequence shown here is derived from an EMBL/GenBank/DDBJ whole genome shotgun (WGS) entry which is preliminary data.</text>
</comment>
<dbReference type="AlphaFoldDB" id="A0A1X3FM43"/>
<evidence type="ECO:0000313" key="3">
    <source>
        <dbReference type="EMBL" id="OSJ05602.1"/>
    </source>
</evidence>
<dbReference type="InterPro" id="IPR010093">
    <property type="entry name" value="SinI_DNA-bd"/>
</dbReference>
<evidence type="ECO:0000259" key="2">
    <source>
        <dbReference type="Pfam" id="PF12728"/>
    </source>
</evidence>
<dbReference type="InterPro" id="IPR041657">
    <property type="entry name" value="HTH_17"/>
</dbReference>
<protein>
    <recommendedName>
        <fullName evidence="2">Helix-turn-helix domain-containing protein</fullName>
    </recommendedName>
</protein>
<proteinExistence type="predicted"/>
<dbReference type="GO" id="GO:0003677">
    <property type="term" value="F:DNA binding"/>
    <property type="evidence" value="ECO:0007669"/>
    <property type="project" value="InterPro"/>
</dbReference>
<dbReference type="Pfam" id="PF12728">
    <property type="entry name" value="HTH_17"/>
    <property type="match status" value="1"/>
</dbReference>
<sequence>MQQMKDRSSTNTPLGRPPIAYTPEEAAAATGRSRTRIYKAIRDKELTARKDGKATLLEDNELRRWVHSFPAIGREATAA</sequence>